<dbReference type="PANTHER" id="PTHR33096">
    <property type="entry name" value="CXC2 DOMAIN-CONTAINING PROTEIN"/>
    <property type="match status" value="1"/>
</dbReference>
<dbReference type="InterPro" id="IPR040521">
    <property type="entry name" value="KDZ"/>
</dbReference>
<dbReference type="EMBL" id="JADNRY010000141">
    <property type="protein sequence ID" value="KAF9063641.1"/>
    <property type="molecule type" value="Genomic_DNA"/>
</dbReference>
<comment type="caution">
    <text evidence="3">The sequence shown here is derived from an EMBL/GenBank/DDBJ whole genome shotgun (WGS) entry which is preliminary data.</text>
</comment>
<reference evidence="3" key="1">
    <citation type="submission" date="2020-11" db="EMBL/GenBank/DDBJ databases">
        <authorList>
            <consortium name="DOE Joint Genome Institute"/>
            <person name="Ahrendt S."/>
            <person name="Riley R."/>
            <person name="Andreopoulos W."/>
            <person name="Labutti K."/>
            <person name="Pangilinan J."/>
            <person name="Ruiz-Duenas F.J."/>
            <person name="Barrasa J.M."/>
            <person name="Sanchez-Garcia M."/>
            <person name="Camarero S."/>
            <person name="Miyauchi S."/>
            <person name="Serrano A."/>
            <person name="Linde D."/>
            <person name="Babiker R."/>
            <person name="Drula E."/>
            <person name="Ayuso-Fernandez I."/>
            <person name="Pacheco R."/>
            <person name="Padilla G."/>
            <person name="Ferreira P."/>
            <person name="Barriuso J."/>
            <person name="Kellner H."/>
            <person name="Castanera R."/>
            <person name="Alfaro M."/>
            <person name="Ramirez L."/>
            <person name="Pisabarro A.G."/>
            <person name="Kuo A."/>
            <person name="Tritt A."/>
            <person name="Lipzen A."/>
            <person name="He G."/>
            <person name="Yan M."/>
            <person name="Ng V."/>
            <person name="Cullen D."/>
            <person name="Martin F."/>
            <person name="Rosso M.-N."/>
            <person name="Henrissat B."/>
            <person name="Hibbett D."/>
            <person name="Martinez A.T."/>
            <person name="Grigoriev I.V."/>
        </authorList>
    </citation>
    <scope>NUCLEOTIDE SEQUENCE</scope>
    <source>
        <strain evidence="3">AH 40177</strain>
    </source>
</reference>
<feature type="region of interest" description="Disordered" evidence="2">
    <location>
        <begin position="56"/>
        <end position="85"/>
    </location>
</feature>
<protein>
    <submittedName>
        <fullName evidence="3">Uncharacterized protein</fullName>
    </submittedName>
</protein>
<accession>A0A9P5PHT1</accession>
<evidence type="ECO:0000313" key="3">
    <source>
        <dbReference type="EMBL" id="KAF9063641.1"/>
    </source>
</evidence>
<feature type="coiled-coil region" evidence="1">
    <location>
        <begin position="349"/>
        <end position="376"/>
    </location>
</feature>
<gene>
    <name evidence="3" type="ORF">BDP27DRAFT_1384897</name>
</gene>
<keyword evidence="4" id="KW-1185">Reference proteome</keyword>
<dbReference type="Pfam" id="PF18758">
    <property type="entry name" value="KDZ"/>
    <property type="match status" value="1"/>
</dbReference>
<keyword evidence="1" id="KW-0175">Coiled coil</keyword>
<organism evidence="3 4">
    <name type="scientific">Rhodocollybia butyracea</name>
    <dbReference type="NCBI Taxonomy" id="206335"/>
    <lineage>
        <taxon>Eukaryota</taxon>
        <taxon>Fungi</taxon>
        <taxon>Dikarya</taxon>
        <taxon>Basidiomycota</taxon>
        <taxon>Agaricomycotina</taxon>
        <taxon>Agaricomycetes</taxon>
        <taxon>Agaricomycetidae</taxon>
        <taxon>Agaricales</taxon>
        <taxon>Marasmiineae</taxon>
        <taxon>Omphalotaceae</taxon>
        <taxon>Rhodocollybia</taxon>
    </lineage>
</organism>
<dbReference type="PANTHER" id="PTHR33096:SF1">
    <property type="entry name" value="CXC1-LIKE CYSTEINE CLUSTER ASSOCIATED WITH KDZ TRANSPOSASES DOMAIN-CONTAINING PROTEIN"/>
    <property type="match status" value="1"/>
</dbReference>
<dbReference type="OrthoDB" id="3364670at2759"/>
<sequence length="500" mass="57354">MTLLALTQGPSFSIIVCLDACFTQKHNKQARDPKFSHPNLVFISPEEVDAWNKRVSAVRPDQAPPRQRSDEDGDDGCNDSFTAADGNRQKASTQFFDSTALMGLLCRHDRVLWLANMTTAGERQFYAYALVDKLFQHLPPAYTVGLLYDIGCQLERSCVKWGFLKKYLPRLAFAISVFHAFGHGWACQCIYHPRKCCGFGLSDGEGCERFWHSISKLIAFLRVCGIQFADRESLKGYGIWLARKWKNAQARRQEAQQDIDFSMRSPLFLREQWDLQKHAVTRPLPRKLTHVIYFNDVANVKVSLGQSRSAGQKAVETALHLRKSRDTLRDSIKDLQRVLTSRNSEPYEIAEAELELPELREKLKTIQKSLSSKENALGVEGKKRYNHLASSPFITDLMNARALKLRLRQRLQDRKFERDRLERMFRRQLNTSERKLHNHTEASVKRRDGGIQSLAQKFNTLQSRMAAAIKARKAPSNAMVPRPIPMDKLFDLDVDDAIWD</sequence>
<name>A0A9P5PHT1_9AGAR</name>
<evidence type="ECO:0000256" key="1">
    <source>
        <dbReference type="SAM" id="Coils"/>
    </source>
</evidence>
<evidence type="ECO:0000256" key="2">
    <source>
        <dbReference type="SAM" id="MobiDB-lite"/>
    </source>
</evidence>
<evidence type="ECO:0000313" key="4">
    <source>
        <dbReference type="Proteomes" id="UP000772434"/>
    </source>
</evidence>
<dbReference type="AlphaFoldDB" id="A0A9P5PHT1"/>
<dbReference type="Proteomes" id="UP000772434">
    <property type="component" value="Unassembled WGS sequence"/>
</dbReference>
<proteinExistence type="predicted"/>